<evidence type="ECO:0000256" key="1">
    <source>
        <dbReference type="SAM" id="SignalP"/>
    </source>
</evidence>
<name>A0A7S1MLY7_ALECA</name>
<dbReference type="AlphaFoldDB" id="A0A7S1MLY7"/>
<protein>
    <submittedName>
        <fullName evidence="2">Uncharacterized protein</fullName>
    </submittedName>
</protein>
<reference evidence="2" key="1">
    <citation type="submission" date="2021-01" db="EMBL/GenBank/DDBJ databases">
        <authorList>
            <person name="Corre E."/>
            <person name="Pelletier E."/>
            <person name="Niang G."/>
            <person name="Scheremetjew M."/>
            <person name="Finn R."/>
            <person name="Kale V."/>
            <person name="Holt S."/>
            <person name="Cochrane G."/>
            <person name="Meng A."/>
            <person name="Brown T."/>
            <person name="Cohen L."/>
        </authorList>
    </citation>
    <scope>NUCLEOTIDE SEQUENCE</scope>
    <source>
        <strain evidence="2">OF101</strain>
    </source>
</reference>
<accession>A0A7S1MLY7</accession>
<proteinExistence type="predicted"/>
<keyword evidence="1" id="KW-0732">Signal</keyword>
<dbReference type="EMBL" id="HBGE01040196">
    <property type="protein sequence ID" value="CAD9135367.1"/>
    <property type="molecule type" value="Transcribed_RNA"/>
</dbReference>
<gene>
    <name evidence="2" type="ORF">ACAT0790_LOCUS24217</name>
</gene>
<evidence type="ECO:0000313" key="2">
    <source>
        <dbReference type="EMBL" id="CAD9135367.1"/>
    </source>
</evidence>
<organism evidence="2">
    <name type="scientific">Alexandrium catenella</name>
    <name type="common">Red tide dinoflagellate</name>
    <name type="synonym">Gonyaulax catenella</name>
    <dbReference type="NCBI Taxonomy" id="2925"/>
    <lineage>
        <taxon>Eukaryota</taxon>
        <taxon>Sar</taxon>
        <taxon>Alveolata</taxon>
        <taxon>Dinophyceae</taxon>
        <taxon>Gonyaulacales</taxon>
        <taxon>Pyrocystaceae</taxon>
        <taxon>Alexandrium</taxon>
    </lineage>
</organism>
<feature type="chain" id="PRO_5031376967" evidence="1">
    <location>
        <begin position="19"/>
        <end position="457"/>
    </location>
</feature>
<feature type="signal peptide" evidence="1">
    <location>
        <begin position="1"/>
        <end position="18"/>
    </location>
</feature>
<dbReference type="PROSITE" id="PS51257">
    <property type="entry name" value="PROKAR_LIPOPROTEIN"/>
    <property type="match status" value="1"/>
</dbReference>
<sequence length="457" mass="49770">MMVLRAIAFLGMASASACDEVVMIQRNAEVNSIEMPLQPRDAVLPENISALKDVPGMLILNLTDKDLQTSKKNLLLALKSKAYIGTLYFGLKNWTTGMANFSNRLVGEAQKLMGESTNATVRRTYFLLEHYTLVMDNVMAELAGATVDVMHNILDQAPPSAWRNSTYRARKMMANLTKDKVTDYLASQILRPHTKKIFDQKSMFCARFMLAMSKNVDIDQAISAMVPGMAEAKHMLPMLGPYINAIVPGVQGDVMRLSNTTLDASAKTLQGLNLAYHLMTKVMIEVASHRLNCTMPHNNTAVLDVARKEESGHCALMEDSANAVCAKKVNWAMSHGKSDPLAEEWYGPMESLVGVPWQKGTADDFHRYFHCKRNDDGLPEVKGACNLPPCTCTKPPCDVCLSQATAVDSAANSLNNVAKEAAAAVIGKMAERSSAPAPRGLAGLALAFLAGAWLVAM</sequence>